<sequence length="245" mass="28173">MKHGRRLTKKQIGRALDYSDAQKAIDNLHKRHKERLDKFSVTLKLRGTDGKEYNTTVYSPKGLYEICRWSRQPKADAFMDWVWDIIESLRKPIKLAPPNPAWYIKWYKGLPIVTLHDFKVLTGLDLHGMEPFFRLKHFTPAVDYNGLGQGPLRQEFERVNNVHYEEETFIYMYASGVKKALRILANDRKLNMSLAAVSKSITDSLCQAERTVKGKETGGTRGGINKITVLREKVEGRCSSESIDN</sequence>
<accession>A0A238ZQV2</accession>
<dbReference type="InterPro" id="IPR003497">
    <property type="entry name" value="BRO_N_domain"/>
</dbReference>
<keyword evidence="3" id="KW-1185">Reference proteome</keyword>
<evidence type="ECO:0000313" key="2">
    <source>
        <dbReference type="EMBL" id="SNR85569.1"/>
    </source>
</evidence>
<reference evidence="2 3" key="1">
    <citation type="submission" date="2017-06" db="EMBL/GenBank/DDBJ databases">
        <authorList>
            <person name="Kim H.J."/>
            <person name="Triplett B.A."/>
        </authorList>
    </citation>
    <scope>NUCLEOTIDE SEQUENCE [LARGE SCALE GENOMIC DNA]</scope>
    <source>
        <strain evidence="2 3">SCA</strain>
    </source>
</reference>
<evidence type="ECO:0000313" key="3">
    <source>
        <dbReference type="Proteomes" id="UP000198304"/>
    </source>
</evidence>
<name>A0A238ZQV2_9FIRM</name>
<dbReference type="EMBL" id="FZOJ01000001">
    <property type="protein sequence ID" value="SNR85569.1"/>
    <property type="molecule type" value="Genomic_DNA"/>
</dbReference>
<dbReference type="PROSITE" id="PS51750">
    <property type="entry name" value="BRO_N"/>
    <property type="match status" value="1"/>
</dbReference>
<dbReference type="Pfam" id="PF02498">
    <property type="entry name" value="Bro-N"/>
    <property type="match status" value="1"/>
</dbReference>
<dbReference type="SMART" id="SM01040">
    <property type="entry name" value="Bro-N"/>
    <property type="match status" value="1"/>
</dbReference>
<dbReference type="RefSeq" id="WP_176431109.1">
    <property type="nucleotide sequence ID" value="NZ_FZOJ01000001.1"/>
</dbReference>
<organism evidence="2 3">
    <name type="scientific">Anaerovirgula multivorans</name>
    <dbReference type="NCBI Taxonomy" id="312168"/>
    <lineage>
        <taxon>Bacteria</taxon>
        <taxon>Bacillati</taxon>
        <taxon>Bacillota</taxon>
        <taxon>Clostridia</taxon>
        <taxon>Peptostreptococcales</taxon>
        <taxon>Natronincolaceae</taxon>
        <taxon>Anaerovirgula</taxon>
    </lineage>
</organism>
<dbReference type="Proteomes" id="UP000198304">
    <property type="component" value="Unassembled WGS sequence"/>
</dbReference>
<dbReference type="AlphaFoldDB" id="A0A238ZQV2"/>
<protein>
    <submittedName>
        <fullName evidence="2">BRO family, N-terminal domain</fullName>
    </submittedName>
</protein>
<feature type="domain" description="Bro-N" evidence="1">
    <location>
        <begin position="1"/>
        <end position="93"/>
    </location>
</feature>
<evidence type="ECO:0000259" key="1">
    <source>
        <dbReference type="PROSITE" id="PS51750"/>
    </source>
</evidence>
<proteinExistence type="predicted"/>
<gene>
    <name evidence="2" type="ORF">SAMN05446037_100135</name>
</gene>